<evidence type="ECO:0000313" key="1">
    <source>
        <dbReference type="EMBL" id="CUR60456.1"/>
    </source>
</evidence>
<dbReference type="InterPro" id="IPR007995">
    <property type="entry name" value="DUF742"/>
</dbReference>
<accession>A0A2P2CEP9</accession>
<evidence type="ECO:0008006" key="2">
    <source>
        <dbReference type="Google" id="ProtNLM"/>
    </source>
</evidence>
<dbReference type="Pfam" id="PF05331">
    <property type="entry name" value="DUF742"/>
    <property type="match status" value="1"/>
</dbReference>
<name>A0A2P2CEP9_9ZZZZ</name>
<organism evidence="1">
    <name type="scientific">metagenome</name>
    <dbReference type="NCBI Taxonomy" id="256318"/>
    <lineage>
        <taxon>unclassified sequences</taxon>
        <taxon>metagenomes</taxon>
    </lineage>
</organism>
<dbReference type="EMBL" id="CZKA01000077">
    <property type="protein sequence ID" value="CUR60456.1"/>
    <property type="molecule type" value="Genomic_DNA"/>
</dbReference>
<sequence length="123" mass="13486">MTAADAAGMEPAPTARFIRPYTITAGRTQASVHLPVEATLRRVSETVDTELSQGALQVLTMCDTRSVAEVSAHVKMPIGVVRVLLSDLIEHGLVQVQATITERTSKDERIELIERTLRGLRTY</sequence>
<dbReference type="PANTHER" id="PTHR36221">
    <property type="entry name" value="DUF742 DOMAIN-CONTAINING PROTEIN"/>
    <property type="match status" value="1"/>
</dbReference>
<protein>
    <recommendedName>
        <fullName evidence="2">DUF742 domain-containing protein</fullName>
    </recommendedName>
</protein>
<gene>
    <name evidence="1" type="ORF">NOCA2790012</name>
</gene>
<reference evidence="1" key="1">
    <citation type="submission" date="2015-08" db="EMBL/GenBank/DDBJ databases">
        <authorList>
            <person name="Babu N.S."/>
            <person name="Beckwith C.J."/>
            <person name="Beseler K.G."/>
            <person name="Brison A."/>
            <person name="Carone J.V."/>
            <person name="Caskin T.P."/>
            <person name="Diamond M."/>
            <person name="Durham M.E."/>
            <person name="Foxe J.M."/>
            <person name="Go M."/>
            <person name="Henderson B.A."/>
            <person name="Jones I.B."/>
            <person name="McGettigan J.A."/>
            <person name="Micheletti S.J."/>
            <person name="Nasrallah M.E."/>
            <person name="Ortiz D."/>
            <person name="Piller C.R."/>
            <person name="Privatt S.R."/>
            <person name="Schneider S.L."/>
            <person name="Sharp S."/>
            <person name="Smith T.C."/>
            <person name="Stanton J.D."/>
            <person name="Ullery H.E."/>
            <person name="Wilson R.J."/>
            <person name="Serrano M.G."/>
            <person name="Buck G."/>
            <person name="Lee V."/>
            <person name="Wang Y."/>
            <person name="Carvalho R."/>
            <person name="Voegtly L."/>
            <person name="Shi R."/>
            <person name="Duckworth R."/>
            <person name="Johnson A."/>
            <person name="Loviza R."/>
            <person name="Walstead R."/>
            <person name="Shah Z."/>
            <person name="Kiflezghi M."/>
            <person name="Wade K."/>
            <person name="Ball S.L."/>
            <person name="Bradley K.W."/>
            <person name="Asai D.J."/>
            <person name="Bowman C.A."/>
            <person name="Russell D.A."/>
            <person name="Pope W.H."/>
            <person name="Jacobs-Sera D."/>
            <person name="Hendrix R.W."/>
            <person name="Hatfull G.F."/>
        </authorList>
    </citation>
    <scope>NUCLEOTIDE SEQUENCE</scope>
</reference>
<dbReference type="PANTHER" id="PTHR36221:SF1">
    <property type="entry name" value="DUF742 DOMAIN-CONTAINING PROTEIN"/>
    <property type="match status" value="1"/>
</dbReference>
<proteinExistence type="predicted"/>
<dbReference type="AlphaFoldDB" id="A0A2P2CEP9"/>